<dbReference type="RefSeq" id="WP_264321138.1">
    <property type="nucleotide sequence ID" value="NZ_JADEXN010000131.1"/>
</dbReference>
<dbReference type="AlphaFoldDB" id="A0A928W087"/>
<proteinExistence type="predicted"/>
<feature type="domain" description="SH3b" evidence="1">
    <location>
        <begin position="245"/>
        <end position="303"/>
    </location>
</feature>
<gene>
    <name evidence="2" type="ORF">IQ235_08950</name>
</gene>
<reference evidence="2" key="1">
    <citation type="submission" date="2020-10" db="EMBL/GenBank/DDBJ databases">
        <authorList>
            <person name="Castelo-Branco R."/>
            <person name="Eusebio N."/>
            <person name="Adriana R."/>
            <person name="Vieira A."/>
            <person name="Brugerolle De Fraissinette N."/>
            <person name="Rezende De Castro R."/>
            <person name="Schneider M.P."/>
            <person name="Vasconcelos V."/>
            <person name="Leao P.N."/>
        </authorList>
    </citation>
    <scope>NUCLEOTIDE SEQUENCE</scope>
    <source>
        <strain evidence="2">LEGE 11467</strain>
    </source>
</reference>
<evidence type="ECO:0000259" key="1">
    <source>
        <dbReference type="SMART" id="SM00287"/>
    </source>
</evidence>
<dbReference type="InterPro" id="IPR003646">
    <property type="entry name" value="SH3-like_bac-type"/>
</dbReference>
<dbReference type="EMBL" id="JADEXN010000131">
    <property type="protein sequence ID" value="MBE9040905.1"/>
    <property type="molecule type" value="Genomic_DNA"/>
</dbReference>
<protein>
    <submittedName>
        <fullName evidence="2">N-acetylmuramoyl-L-alanine amidase</fullName>
    </submittedName>
</protein>
<name>A0A928W087_9CYAN</name>
<sequence>MSNAKASFDRAFPCLQILAPTALGVTVLGAAIASSVMAQQSLYIAYPPANHQTTADRIFFIGTAPPEGEVSINGQAIERSPAGHFAPSLPLQIGENRFTIRHENRELEIVVTRNSTAPVMPEGINFAKGSLMPVEAIARQPGESICFDAIAPANANVSVTLANRSVPLLPQSEIVSLPANNAVLTGDNQPKIQEIAPEIAAAYQGCATFSTPGNLGVPTFNLAMDSTTRSQPGLGAIEILSPDRVEMAEVIVDAGVARTGPTTDYSRLTPLPRGTKAAITGKEGEWVRLDYGAWIKAEEVRISAAGAPPRSNIRSVQSRPTDKWLEVYFPLEVPVPVSVEQGTRKLSLTLHNTTAQTDTIAFDENPLVDRLDWQQVDGDRVRYTFYFNESQQWGYKLRYEGTTLILSLRNPPRLT</sequence>
<dbReference type="InterPro" id="IPR013783">
    <property type="entry name" value="Ig-like_fold"/>
</dbReference>
<accession>A0A928W087</accession>
<keyword evidence="3" id="KW-1185">Reference proteome</keyword>
<comment type="caution">
    <text evidence="2">The sequence shown here is derived from an EMBL/GenBank/DDBJ whole genome shotgun (WGS) entry which is preliminary data.</text>
</comment>
<dbReference type="Gene3D" id="2.30.30.40">
    <property type="entry name" value="SH3 Domains"/>
    <property type="match status" value="1"/>
</dbReference>
<organism evidence="2 3">
    <name type="scientific">Zarconia navalis LEGE 11467</name>
    <dbReference type="NCBI Taxonomy" id="1828826"/>
    <lineage>
        <taxon>Bacteria</taxon>
        <taxon>Bacillati</taxon>
        <taxon>Cyanobacteriota</taxon>
        <taxon>Cyanophyceae</taxon>
        <taxon>Oscillatoriophycideae</taxon>
        <taxon>Oscillatoriales</taxon>
        <taxon>Oscillatoriales incertae sedis</taxon>
        <taxon>Zarconia</taxon>
        <taxon>Zarconia navalis</taxon>
    </lineage>
</organism>
<dbReference type="SMART" id="SM00287">
    <property type="entry name" value="SH3b"/>
    <property type="match status" value="1"/>
</dbReference>
<evidence type="ECO:0000313" key="3">
    <source>
        <dbReference type="Proteomes" id="UP000621799"/>
    </source>
</evidence>
<dbReference type="Gene3D" id="2.60.40.10">
    <property type="entry name" value="Immunoglobulins"/>
    <property type="match status" value="1"/>
</dbReference>
<dbReference type="Proteomes" id="UP000621799">
    <property type="component" value="Unassembled WGS sequence"/>
</dbReference>
<evidence type="ECO:0000313" key="2">
    <source>
        <dbReference type="EMBL" id="MBE9040905.1"/>
    </source>
</evidence>
<feature type="non-terminal residue" evidence="2">
    <location>
        <position position="415"/>
    </location>
</feature>